<dbReference type="PANTHER" id="PTHR38733">
    <property type="entry name" value="PROTEIN MCRC"/>
    <property type="match status" value="1"/>
</dbReference>
<evidence type="ECO:0000313" key="2">
    <source>
        <dbReference type="Proteomes" id="UP000288490"/>
    </source>
</evidence>
<keyword evidence="2" id="KW-1185">Reference proteome</keyword>
<dbReference type="RefSeq" id="WP_125958521.1">
    <property type="nucleotide sequence ID" value="NZ_NGJT01000035.1"/>
</dbReference>
<accession>A0A429ZA89</accession>
<dbReference type="PANTHER" id="PTHR38733:SF1">
    <property type="entry name" value="TYPE IV METHYL-DIRECTED RESTRICTION ENZYME ECOKMCRBC"/>
    <property type="match status" value="1"/>
</dbReference>
<name>A0A429ZA89_9ENTE</name>
<proteinExistence type="predicted"/>
<comment type="caution">
    <text evidence="1">The sequence shown here is derived from an EMBL/GenBank/DDBJ whole genome shotgun (WGS) entry which is preliminary data.</text>
</comment>
<sequence length="424" mass="49609">MRSFVLKDNNEVQLDGYEEVKEHPIINHLVDKNLSELEQDGIIIFPQQLSDSVDLTNENLIFETRSKEVWTGNVVGLLSDGEDDIRITSRFTEDSSEDYFLRHMLQTVLNYNVINTKILSSKETSYYDLLVFLFPYYLNQAMKKGLYKEYVTRDYNDANIKGPIDIARHLKQNVPFMGSIAYRAREFSYDNSITQLIRHTIEKTQQNYDMLLFNESVTKEHVRSIKQATSSYSRVNRDVVIQKNIENLVKHGYYEEYTALQTLCISILTEQKVGFGRDDKRVNGIIIDVSWLWEEYIWKVTDWKHYGRKTHLPHLNLFSDPKGAPRYPDFSLGKMPIDTKYKKKLDTRNDYNQMTTYMHIMSAEKGIFLQPSINESGKKLIGKLAGLGGKMFTYKFKVPQYCVTFEEFQEKIKEVESTLKSLKL</sequence>
<reference evidence="1 2" key="1">
    <citation type="submission" date="2017-05" db="EMBL/GenBank/DDBJ databases">
        <title>Vagococcus spp. assemblies.</title>
        <authorList>
            <person name="Gulvik C.A."/>
        </authorList>
    </citation>
    <scope>NUCLEOTIDE SEQUENCE [LARGE SCALE GENOMIC DNA]</scope>
    <source>
        <strain evidence="1 2">SS1994</strain>
    </source>
</reference>
<protein>
    <submittedName>
        <fullName evidence="1">Guanosine 5'-monophosphate oxidoreductase</fullName>
    </submittedName>
</protein>
<dbReference type="Pfam" id="PF10117">
    <property type="entry name" value="McrBC"/>
    <property type="match status" value="1"/>
</dbReference>
<dbReference type="InterPro" id="IPR019292">
    <property type="entry name" value="McrC"/>
</dbReference>
<dbReference type="Proteomes" id="UP000288490">
    <property type="component" value="Unassembled WGS sequence"/>
</dbReference>
<dbReference type="EMBL" id="NGJT01000035">
    <property type="protein sequence ID" value="RST90586.1"/>
    <property type="molecule type" value="Genomic_DNA"/>
</dbReference>
<dbReference type="OrthoDB" id="307209at2"/>
<organism evidence="1 2">
    <name type="scientific">Vagococcus bubulae</name>
    <dbReference type="NCBI Taxonomy" id="1977868"/>
    <lineage>
        <taxon>Bacteria</taxon>
        <taxon>Bacillati</taxon>
        <taxon>Bacillota</taxon>
        <taxon>Bacilli</taxon>
        <taxon>Lactobacillales</taxon>
        <taxon>Enterococcaceae</taxon>
        <taxon>Vagococcus</taxon>
    </lineage>
</organism>
<dbReference type="AlphaFoldDB" id="A0A429ZA89"/>
<evidence type="ECO:0000313" key="1">
    <source>
        <dbReference type="EMBL" id="RST90586.1"/>
    </source>
</evidence>
<gene>
    <name evidence="1" type="ORF">CBF36_11520</name>
</gene>